<protein>
    <submittedName>
        <fullName evidence="2">SelT/SelW/SelH family protein</fullName>
    </submittedName>
</protein>
<dbReference type="InterPro" id="IPR011893">
    <property type="entry name" value="Selenoprotein_Rdx-typ"/>
</dbReference>
<dbReference type="NCBIfam" id="TIGR02174">
    <property type="entry name" value="CXXU_selWTH"/>
    <property type="match status" value="1"/>
</dbReference>
<dbReference type="SUPFAM" id="SSF52833">
    <property type="entry name" value="Thioredoxin-like"/>
    <property type="match status" value="1"/>
</dbReference>
<evidence type="ECO:0000313" key="2">
    <source>
        <dbReference type="EMBL" id="MDK2122653.1"/>
    </source>
</evidence>
<dbReference type="Gene3D" id="3.40.30.10">
    <property type="entry name" value="Glutaredoxin"/>
    <property type="match status" value="1"/>
</dbReference>
<keyword evidence="3" id="KW-1185">Reference proteome</keyword>
<dbReference type="RefSeq" id="WP_284098932.1">
    <property type="nucleotide sequence ID" value="NZ_JARRAF010000001.1"/>
</dbReference>
<dbReference type="PANTHER" id="PTHR36417:SF2">
    <property type="entry name" value="SELENOPROTEIN DOMAIN PROTEIN (AFU_ORTHOLOGUE AFUA_1G05220)"/>
    <property type="match status" value="1"/>
</dbReference>
<dbReference type="Proteomes" id="UP001172778">
    <property type="component" value="Unassembled WGS sequence"/>
</dbReference>
<sequence length="98" mass="11050">MTVLADKPRIEIRYCTQCRWLLRAAWLAQELLSTFDADLAEVALQPATGGIFQVQVGSTLIWCRKAEQGFPDAAELKRRVRDVIVPERPLGHIDNQSS</sequence>
<dbReference type="PANTHER" id="PTHR36417">
    <property type="entry name" value="SELENOPROTEIN DOMAIN PROTEIN (AFU_ORTHOLOGUE AFUA_1G05220)"/>
    <property type="match status" value="1"/>
</dbReference>
<dbReference type="EMBL" id="JARRAF010000001">
    <property type="protein sequence ID" value="MDK2122653.1"/>
    <property type="molecule type" value="Genomic_DNA"/>
</dbReference>
<evidence type="ECO:0000313" key="3">
    <source>
        <dbReference type="Proteomes" id="UP001172778"/>
    </source>
</evidence>
<name>A0ABT7DRF5_9NEIS</name>
<dbReference type="InterPro" id="IPR036249">
    <property type="entry name" value="Thioredoxin-like_sf"/>
</dbReference>
<organism evidence="2 3">
    <name type="scientific">Parachitinimonas caeni</name>
    <dbReference type="NCBI Taxonomy" id="3031301"/>
    <lineage>
        <taxon>Bacteria</taxon>
        <taxon>Pseudomonadati</taxon>
        <taxon>Pseudomonadota</taxon>
        <taxon>Betaproteobacteria</taxon>
        <taxon>Neisseriales</taxon>
        <taxon>Chitinibacteraceae</taxon>
        <taxon>Parachitinimonas</taxon>
    </lineage>
</organism>
<proteinExistence type="predicted"/>
<reference evidence="2" key="1">
    <citation type="submission" date="2023-03" db="EMBL/GenBank/DDBJ databases">
        <title>Chitinimonas shenzhenensis gen. nov., sp. nov., a novel member of family Burkholderiaceae isolated from activated sludge collected in Shen Zhen, China.</title>
        <authorList>
            <person name="Wang X."/>
        </authorList>
    </citation>
    <scope>NUCLEOTIDE SEQUENCE</scope>
    <source>
        <strain evidence="2">DQS-5</strain>
    </source>
</reference>
<keyword evidence="1" id="KW-0676">Redox-active center</keyword>
<evidence type="ECO:0000256" key="1">
    <source>
        <dbReference type="ARBA" id="ARBA00023284"/>
    </source>
</evidence>
<comment type="caution">
    <text evidence="2">The sequence shown here is derived from an EMBL/GenBank/DDBJ whole genome shotgun (WGS) entry which is preliminary data.</text>
</comment>
<dbReference type="Pfam" id="PF10262">
    <property type="entry name" value="Rdx"/>
    <property type="match status" value="1"/>
</dbReference>
<gene>
    <name evidence="2" type="ORF">PZA18_01170</name>
</gene>
<accession>A0ABT7DRF5</accession>